<dbReference type="Proteomes" id="UP001144372">
    <property type="component" value="Unassembled WGS sequence"/>
</dbReference>
<feature type="binding site" evidence="5">
    <location>
        <position position="76"/>
    </location>
    <ligand>
        <name>Zn(2+)</name>
        <dbReference type="ChEBI" id="CHEBI:29105"/>
    </ligand>
</feature>
<dbReference type="Gene3D" id="3.30.2320.80">
    <property type="match status" value="1"/>
</dbReference>
<evidence type="ECO:0000256" key="1">
    <source>
        <dbReference type="ARBA" id="ARBA00010748"/>
    </source>
</evidence>
<proteinExistence type="inferred from homology"/>
<evidence type="ECO:0000256" key="2">
    <source>
        <dbReference type="ARBA" id="ARBA00022596"/>
    </source>
</evidence>
<dbReference type="InterPro" id="IPR000688">
    <property type="entry name" value="HypA/HybF"/>
</dbReference>
<dbReference type="PANTHER" id="PTHR34535">
    <property type="entry name" value="HYDROGENASE MATURATION FACTOR HYPA"/>
    <property type="match status" value="1"/>
</dbReference>
<dbReference type="EMBL" id="BSDR01000001">
    <property type="protein sequence ID" value="GLI33942.1"/>
    <property type="molecule type" value="Genomic_DNA"/>
</dbReference>
<feature type="binding site" evidence="5">
    <location>
        <position position="89"/>
    </location>
    <ligand>
        <name>Zn(2+)</name>
        <dbReference type="ChEBI" id="CHEBI:29105"/>
    </ligand>
</feature>
<dbReference type="RefSeq" id="WP_281793222.1">
    <property type="nucleotide sequence ID" value="NZ_BSDR01000001.1"/>
</dbReference>
<evidence type="ECO:0000313" key="7">
    <source>
        <dbReference type="EMBL" id="GLI33942.1"/>
    </source>
</evidence>
<name>A0A9W6D4D1_9BACT</name>
<organism evidence="7 8">
    <name type="scientific">Desulforhabdus amnigena</name>
    <dbReference type="NCBI Taxonomy" id="40218"/>
    <lineage>
        <taxon>Bacteria</taxon>
        <taxon>Pseudomonadati</taxon>
        <taxon>Thermodesulfobacteriota</taxon>
        <taxon>Syntrophobacteria</taxon>
        <taxon>Syntrophobacterales</taxon>
        <taxon>Syntrophobacteraceae</taxon>
        <taxon>Desulforhabdus</taxon>
    </lineage>
</organism>
<keyword evidence="3 5" id="KW-0479">Metal-binding</keyword>
<dbReference type="PIRSF" id="PIRSF004761">
    <property type="entry name" value="Hydrgn_mat_HypA"/>
    <property type="match status" value="1"/>
</dbReference>
<dbReference type="InterPro" id="IPR020538">
    <property type="entry name" value="Hydgase_Ni_incorp_HypA/HybF_CS"/>
</dbReference>
<evidence type="ECO:0000256" key="6">
    <source>
        <dbReference type="SAM" id="MobiDB-lite"/>
    </source>
</evidence>
<dbReference type="HAMAP" id="MF_00213">
    <property type="entry name" value="HypA_HybF"/>
    <property type="match status" value="1"/>
</dbReference>
<dbReference type="PANTHER" id="PTHR34535:SF3">
    <property type="entry name" value="HYDROGENASE MATURATION FACTOR HYPA"/>
    <property type="match status" value="1"/>
</dbReference>
<dbReference type="AlphaFoldDB" id="A0A9W6D4D1"/>
<dbReference type="NCBIfam" id="TIGR00100">
    <property type="entry name" value="hypA"/>
    <property type="match status" value="1"/>
</dbReference>
<comment type="function">
    <text evidence="5">Involved in the maturation of [NiFe] hydrogenases. Required for nickel insertion into the metal center of the hydrogenase.</text>
</comment>
<evidence type="ECO:0000313" key="8">
    <source>
        <dbReference type="Proteomes" id="UP001144372"/>
    </source>
</evidence>
<feature type="region of interest" description="Disordered" evidence="6">
    <location>
        <begin position="113"/>
        <end position="133"/>
    </location>
</feature>
<dbReference type="Pfam" id="PF01155">
    <property type="entry name" value="HypA"/>
    <property type="match status" value="1"/>
</dbReference>
<feature type="binding site" evidence="5">
    <location>
        <position position="73"/>
    </location>
    <ligand>
        <name>Zn(2+)</name>
        <dbReference type="ChEBI" id="CHEBI:29105"/>
    </ligand>
</feature>
<evidence type="ECO:0000256" key="3">
    <source>
        <dbReference type="ARBA" id="ARBA00022723"/>
    </source>
</evidence>
<protein>
    <recommendedName>
        <fullName evidence="5">Hydrogenase maturation factor HypA</fullName>
    </recommendedName>
</protein>
<sequence length="133" mass="14346">MHELSIAQSLLEIVQEEGQKHSLECVKVIRIQVGALAAVVPESLTFCFELVSKDTLAAGASLEIETVPVIARCSRCDILFEVENQMFLCPQCGDPTLELVSGRDLSIVSIEGETGEDNGADQCSRSSQHTPGQ</sequence>
<comment type="similarity">
    <text evidence="1 5">Belongs to the HypA/HybF family.</text>
</comment>
<feature type="binding site" evidence="5">
    <location>
        <position position="92"/>
    </location>
    <ligand>
        <name>Zn(2+)</name>
        <dbReference type="ChEBI" id="CHEBI:29105"/>
    </ligand>
</feature>
<accession>A0A9W6D4D1</accession>
<feature type="binding site" evidence="5">
    <location>
        <position position="2"/>
    </location>
    <ligand>
        <name>Ni(2+)</name>
        <dbReference type="ChEBI" id="CHEBI:49786"/>
    </ligand>
</feature>
<dbReference type="GO" id="GO:0016151">
    <property type="term" value="F:nickel cation binding"/>
    <property type="evidence" value="ECO:0007669"/>
    <property type="project" value="UniProtKB-UniRule"/>
</dbReference>
<keyword evidence="4 5" id="KW-0862">Zinc</keyword>
<dbReference type="PROSITE" id="PS01249">
    <property type="entry name" value="HYPA"/>
    <property type="match status" value="1"/>
</dbReference>
<dbReference type="GO" id="GO:0051604">
    <property type="term" value="P:protein maturation"/>
    <property type="evidence" value="ECO:0007669"/>
    <property type="project" value="InterPro"/>
</dbReference>
<dbReference type="GO" id="GO:0008270">
    <property type="term" value="F:zinc ion binding"/>
    <property type="evidence" value="ECO:0007669"/>
    <property type="project" value="UniProtKB-UniRule"/>
</dbReference>
<reference evidence="7" key="1">
    <citation type="submission" date="2022-12" db="EMBL/GenBank/DDBJ databases">
        <title>Reference genome sequencing for broad-spectrum identification of bacterial and archaeal isolates by mass spectrometry.</title>
        <authorList>
            <person name="Sekiguchi Y."/>
            <person name="Tourlousse D.M."/>
        </authorList>
    </citation>
    <scope>NUCLEOTIDE SEQUENCE</scope>
    <source>
        <strain evidence="7">ASRB1</strain>
    </source>
</reference>
<evidence type="ECO:0000256" key="5">
    <source>
        <dbReference type="HAMAP-Rule" id="MF_00213"/>
    </source>
</evidence>
<gene>
    <name evidence="7" type="primary">hypA1</name>
    <name evidence="5" type="synonym">hypA</name>
    <name evidence="7" type="ORF">DAMNIGENAA_13750</name>
</gene>
<feature type="compositionally biased region" description="Polar residues" evidence="6">
    <location>
        <begin position="121"/>
        <end position="133"/>
    </location>
</feature>
<keyword evidence="2 5" id="KW-0533">Nickel</keyword>
<evidence type="ECO:0000256" key="4">
    <source>
        <dbReference type="ARBA" id="ARBA00022833"/>
    </source>
</evidence>
<comment type="caution">
    <text evidence="7">The sequence shown here is derived from an EMBL/GenBank/DDBJ whole genome shotgun (WGS) entry which is preliminary data.</text>
</comment>
<keyword evidence="8" id="KW-1185">Reference proteome</keyword>